<dbReference type="Proteomes" id="UP000035642">
    <property type="component" value="Unassembled WGS sequence"/>
</dbReference>
<dbReference type="PANTHER" id="PTHR45704">
    <property type="entry name" value="RAS-LIKE FAMILY MEMBER 11"/>
    <property type="match status" value="1"/>
</dbReference>
<evidence type="ECO:0000256" key="4">
    <source>
        <dbReference type="ARBA" id="ARBA00048098"/>
    </source>
</evidence>
<dbReference type="SMART" id="SM00175">
    <property type="entry name" value="RAB"/>
    <property type="match status" value="1"/>
</dbReference>
<dbReference type="InterPro" id="IPR001806">
    <property type="entry name" value="Small_GTPase"/>
</dbReference>
<evidence type="ECO:0000313" key="5">
    <source>
        <dbReference type="Proteomes" id="UP000035642"/>
    </source>
</evidence>
<proteinExistence type="inferred from homology"/>
<comment type="catalytic activity">
    <reaction evidence="4">
        <text>GTP + H2O = GDP + phosphate + H(+)</text>
        <dbReference type="Rhea" id="RHEA:19669"/>
        <dbReference type="ChEBI" id="CHEBI:15377"/>
        <dbReference type="ChEBI" id="CHEBI:15378"/>
        <dbReference type="ChEBI" id="CHEBI:37565"/>
        <dbReference type="ChEBI" id="CHEBI:43474"/>
        <dbReference type="ChEBI" id="CHEBI:58189"/>
        <dbReference type="EC" id="3.6.5.2"/>
    </reaction>
</comment>
<accession>A0A0K0CVK8</accession>
<dbReference type="GO" id="GO:0005525">
    <property type="term" value="F:GTP binding"/>
    <property type="evidence" value="ECO:0007669"/>
    <property type="project" value="InterPro"/>
</dbReference>
<keyword evidence="3" id="KW-0378">Hydrolase</keyword>
<dbReference type="STRING" id="6313.A0A0K0CVK8"/>
<dbReference type="Pfam" id="PF00071">
    <property type="entry name" value="Ras"/>
    <property type="match status" value="1"/>
</dbReference>
<dbReference type="WBParaSite" id="ACAC_0000138101-mRNA-1">
    <property type="protein sequence ID" value="ACAC_0000138101-mRNA-1"/>
    <property type="gene ID" value="ACAC_0000138101"/>
</dbReference>
<protein>
    <recommendedName>
        <fullName evidence="2">small monomeric GTPase</fullName>
        <ecNumber evidence="2">3.6.5.2</ecNumber>
    </recommendedName>
</protein>
<dbReference type="Gene3D" id="3.40.50.300">
    <property type="entry name" value="P-loop containing nucleotide triphosphate hydrolases"/>
    <property type="match status" value="1"/>
</dbReference>
<comment type="similarity">
    <text evidence="1">Belongs to the small GTPase superfamily. Ras family.</text>
</comment>
<organism evidence="5 6">
    <name type="scientific">Angiostrongylus cantonensis</name>
    <name type="common">Rat lungworm</name>
    <dbReference type="NCBI Taxonomy" id="6313"/>
    <lineage>
        <taxon>Eukaryota</taxon>
        <taxon>Metazoa</taxon>
        <taxon>Ecdysozoa</taxon>
        <taxon>Nematoda</taxon>
        <taxon>Chromadorea</taxon>
        <taxon>Rhabditida</taxon>
        <taxon>Rhabditina</taxon>
        <taxon>Rhabditomorpha</taxon>
        <taxon>Strongyloidea</taxon>
        <taxon>Metastrongylidae</taxon>
        <taxon>Angiostrongylus</taxon>
    </lineage>
</organism>
<dbReference type="SUPFAM" id="SSF52540">
    <property type="entry name" value="P-loop containing nucleoside triphosphate hydrolases"/>
    <property type="match status" value="1"/>
</dbReference>
<dbReference type="InterPro" id="IPR027417">
    <property type="entry name" value="P-loop_NTPase"/>
</dbReference>
<reference evidence="6" key="2">
    <citation type="submission" date="2017-02" db="UniProtKB">
        <authorList>
            <consortium name="WormBaseParasite"/>
        </authorList>
    </citation>
    <scope>IDENTIFICATION</scope>
</reference>
<dbReference type="GO" id="GO:0003925">
    <property type="term" value="F:G protein activity"/>
    <property type="evidence" value="ECO:0007669"/>
    <property type="project" value="UniProtKB-EC"/>
</dbReference>
<keyword evidence="5" id="KW-1185">Reference proteome</keyword>
<evidence type="ECO:0000256" key="1">
    <source>
        <dbReference type="ARBA" id="ARBA00008344"/>
    </source>
</evidence>
<dbReference type="SMART" id="SM00173">
    <property type="entry name" value="RAS"/>
    <property type="match status" value="1"/>
</dbReference>
<dbReference type="EC" id="3.6.5.2" evidence="2"/>
<evidence type="ECO:0000256" key="3">
    <source>
        <dbReference type="ARBA" id="ARBA00022801"/>
    </source>
</evidence>
<evidence type="ECO:0000313" key="6">
    <source>
        <dbReference type="WBParaSite" id="ACAC_0000138101-mRNA-1"/>
    </source>
</evidence>
<dbReference type="AlphaFoldDB" id="A0A0K0CVK8"/>
<dbReference type="SMART" id="SM00174">
    <property type="entry name" value="RHO"/>
    <property type="match status" value="1"/>
</dbReference>
<reference evidence="5" key="1">
    <citation type="submission" date="2012-09" db="EMBL/GenBank/DDBJ databases">
        <authorList>
            <person name="Martin A.A."/>
        </authorList>
    </citation>
    <scope>NUCLEOTIDE SEQUENCE</scope>
</reference>
<name>A0A0K0CVK8_ANGCA</name>
<sequence length="292" mass="32837">MLHTSPTPIDRLSHSDYCSLSSSDDDIEACSRISMTTAGICPHSCYTSMRPLVVCKVLRYITGILSYDINYSKIVQRPPKMMDVDDAAVKVTFVYTSFHETTKSSIRFDGVTYKSPQCIVCGERPKTTPPVPNLELALFLRSLNVEKMTEHDNPAYRENIYDDSFCYDDDNCKRIRECRIGVMGASGVGKTSLIRVQYGNDVLFSDLLGNSAEACLSNTFMIDIIDPSIPIVLVGSKSDLYRKRRVSAYEGQILARHIGCPFLEISAKTNDCVNEAFLELMRLFEKRRLTLS</sequence>
<dbReference type="InterPro" id="IPR051065">
    <property type="entry name" value="Ras-related_GTPase"/>
</dbReference>
<evidence type="ECO:0000256" key="2">
    <source>
        <dbReference type="ARBA" id="ARBA00011984"/>
    </source>
</evidence>